<dbReference type="InterPro" id="IPR032466">
    <property type="entry name" value="Metal_Hydrolase"/>
</dbReference>
<dbReference type="EMBL" id="CAADRM010000046">
    <property type="protein sequence ID" value="VFU12568.1"/>
    <property type="molecule type" value="Genomic_DNA"/>
</dbReference>
<sequence length="482" mass="52618">MKFDNRLVLFNCRLFDSERGRLLHDRSVLVEGEKIKAVEKGASAGSFGSFTPVDLGGLTLLPGLIDVHVHITVPFMHKVTPRASFAMGRQIERNARACIEAGITTVRDTGGFPGRLSSLISAIDSGDIPGPRIIRCNSCITAPGGCPDWVPSFRSFVKAYLGGQYAERVGNPEEAAKQTGEMVRLGAEWIKVYCQHRSWLLGRGDLPVLDPDTFRAVVDTARRSGKKVCCHISSLKDLEYAMSMGVDTFEHSPLDEIPDKTAVEFAARSMVLNPTLACLDVGSDELWQTVESVLDERGPSILEPEPLRQVRRHIRTYRTESYPPQRSTYMRKPYFDLPLIARGFSNALTNVGRVLHAGGRVGVGTDSGGLPTALFGVFYVEELQRLELAGLTPAQVLMLATSGNASILGMDDRIGTIGPGRIADMIAVEGNPLKDLKALSKVRMVMKSGRFLKGAPGADHFRIVSKWLRGRNSRKPGSSGTP</sequence>
<dbReference type="Pfam" id="PF01979">
    <property type="entry name" value="Amidohydro_1"/>
    <property type="match status" value="1"/>
</dbReference>
<dbReference type="AlphaFoldDB" id="A0A485M1K4"/>
<accession>A0A485M1K4</accession>
<name>A0A485M1K4_9ZZZZ</name>
<dbReference type="Gene3D" id="2.30.40.10">
    <property type="entry name" value="Urease, subunit C, domain 1"/>
    <property type="match status" value="1"/>
</dbReference>
<dbReference type="GO" id="GO:0016810">
    <property type="term" value="F:hydrolase activity, acting on carbon-nitrogen (but not peptide) bonds"/>
    <property type="evidence" value="ECO:0007669"/>
    <property type="project" value="InterPro"/>
</dbReference>
<proteinExistence type="predicted"/>
<dbReference type="SUPFAM" id="SSF51338">
    <property type="entry name" value="Composite domain of metallo-dependent hydrolases"/>
    <property type="match status" value="2"/>
</dbReference>
<dbReference type="InterPro" id="IPR051781">
    <property type="entry name" value="Metallo-dep_Hydrolase"/>
</dbReference>
<evidence type="ECO:0000313" key="2">
    <source>
        <dbReference type="EMBL" id="VFU12568.1"/>
    </source>
</evidence>
<evidence type="ECO:0000259" key="1">
    <source>
        <dbReference type="Pfam" id="PF01979"/>
    </source>
</evidence>
<protein>
    <recommendedName>
        <fullName evidence="1">Amidohydrolase-related domain-containing protein</fullName>
    </recommendedName>
</protein>
<dbReference type="PANTHER" id="PTHR43135:SF3">
    <property type="entry name" value="ALPHA-D-RIBOSE 1-METHYLPHOSPHONATE 5-TRIPHOSPHATE DIPHOSPHATASE"/>
    <property type="match status" value="1"/>
</dbReference>
<dbReference type="PANTHER" id="PTHR43135">
    <property type="entry name" value="ALPHA-D-RIBOSE 1-METHYLPHOSPHONATE 5-TRIPHOSPHATE DIPHOSPHATASE"/>
    <property type="match status" value="1"/>
</dbReference>
<reference evidence="2" key="1">
    <citation type="submission" date="2019-03" db="EMBL/GenBank/DDBJ databases">
        <authorList>
            <person name="Hao L."/>
        </authorList>
    </citation>
    <scope>NUCLEOTIDE SEQUENCE</scope>
</reference>
<gene>
    <name evidence="2" type="ORF">SCFA_140051</name>
</gene>
<dbReference type="Gene3D" id="3.20.20.140">
    <property type="entry name" value="Metal-dependent hydrolases"/>
    <property type="match status" value="1"/>
</dbReference>
<organism evidence="2">
    <name type="scientific">anaerobic digester metagenome</name>
    <dbReference type="NCBI Taxonomy" id="1263854"/>
    <lineage>
        <taxon>unclassified sequences</taxon>
        <taxon>metagenomes</taxon>
        <taxon>ecological metagenomes</taxon>
    </lineage>
</organism>
<dbReference type="InterPro" id="IPR006680">
    <property type="entry name" value="Amidohydro-rel"/>
</dbReference>
<dbReference type="SUPFAM" id="SSF51556">
    <property type="entry name" value="Metallo-dependent hydrolases"/>
    <property type="match status" value="1"/>
</dbReference>
<feature type="domain" description="Amidohydrolase-related" evidence="1">
    <location>
        <begin position="59"/>
        <end position="451"/>
    </location>
</feature>
<dbReference type="InterPro" id="IPR011059">
    <property type="entry name" value="Metal-dep_hydrolase_composite"/>
</dbReference>